<dbReference type="KEGG" id="drc:G0Q07_04980"/>
<dbReference type="RefSeq" id="WP_163345050.1">
    <property type="nucleotide sequence ID" value="NZ_CP048409.1"/>
</dbReference>
<organism evidence="1 2">
    <name type="scientific">Draconibacterium halophilum</name>
    <dbReference type="NCBI Taxonomy" id="2706887"/>
    <lineage>
        <taxon>Bacteria</taxon>
        <taxon>Pseudomonadati</taxon>
        <taxon>Bacteroidota</taxon>
        <taxon>Bacteroidia</taxon>
        <taxon>Marinilabiliales</taxon>
        <taxon>Prolixibacteraceae</taxon>
        <taxon>Draconibacterium</taxon>
    </lineage>
</organism>
<protein>
    <submittedName>
        <fullName evidence="1">Uncharacterized protein</fullName>
    </submittedName>
</protein>
<name>A0A6C0RDA4_9BACT</name>
<keyword evidence="2" id="KW-1185">Reference proteome</keyword>
<dbReference type="AlphaFoldDB" id="A0A6C0RDA4"/>
<dbReference type="EMBL" id="CP048409">
    <property type="protein sequence ID" value="QIA07121.1"/>
    <property type="molecule type" value="Genomic_DNA"/>
</dbReference>
<evidence type="ECO:0000313" key="2">
    <source>
        <dbReference type="Proteomes" id="UP000474630"/>
    </source>
</evidence>
<gene>
    <name evidence="1" type="ORF">G0Q07_04980</name>
</gene>
<dbReference type="InterPro" id="IPR027417">
    <property type="entry name" value="P-loop_NTPase"/>
</dbReference>
<proteinExistence type="predicted"/>
<accession>A0A6C0RDA4</accession>
<reference evidence="1 2" key="1">
    <citation type="submission" date="2020-02" db="EMBL/GenBank/DDBJ databases">
        <title>Genome sequencing for Draconibacterium sp. strain M1.</title>
        <authorList>
            <person name="Park S.-J."/>
        </authorList>
    </citation>
    <scope>NUCLEOTIDE SEQUENCE [LARGE SCALE GENOMIC DNA]</scope>
    <source>
        <strain evidence="1 2">M1</strain>
    </source>
</reference>
<dbReference type="Gene3D" id="3.40.50.300">
    <property type="entry name" value="P-loop containing nucleotide triphosphate hydrolases"/>
    <property type="match status" value="1"/>
</dbReference>
<dbReference type="Proteomes" id="UP000474630">
    <property type="component" value="Chromosome"/>
</dbReference>
<evidence type="ECO:0000313" key="1">
    <source>
        <dbReference type="EMBL" id="QIA07121.1"/>
    </source>
</evidence>
<sequence>MHKEGGSPVYEAVLENGGGEYYSIDNGKVKFDDGLFIQYLERYGFRTVSLARDIELVRIEGSVVSKVSASDVKLFVKEHTISEPQIHNYIIRSTRLFSMNYLDVLKRADLKMNRDTSTSSFYYFRNGVVKVTAQGIEDPVSYNDFGGLVWREHIIDCDFNINAKSTDAVFLDFLKKLCNNENSRLYYLATIIGYCLHDYRAPGKAKAVILNDEIVSDQPEGGSGKSLIVQAMGKVRKIVDLDGKKFDPKSEFAWQKVNESIRIVNIDDAKTGFSFEDLFSTITQGFQVNRKNKDEYFLPLEQSPVIVLTTNSIMKGMSGSFKRRQYNVDIHQHFNLYHTPEDEYKHTFFSMWSEKEWQAFYMLMLQFVQAYLVNGILSCPETDRQKKDAIRATTQNFVDWMEEYLKDFIGEIQPTGATKEMYLSYTGQSGTSLSDKKFTGWLKSYCEIYGYKYESISSIRPRGFKISNQNA</sequence>